<reference evidence="2" key="1">
    <citation type="submission" date="2023-06" db="EMBL/GenBank/DDBJ databases">
        <title>Genome-scale phylogeny and comparative genomics of the fungal order Sordariales.</title>
        <authorList>
            <consortium name="Lawrence Berkeley National Laboratory"/>
            <person name="Hensen N."/>
            <person name="Bonometti L."/>
            <person name="Westerberg I."/>
            <person name="Brannstrom I.O."/>
            <person name="Guillou S."/>
            <person name="Cros-Aarteil S."/>
            <person name="Calhoun S."/>
            <person name="Haridas S."/>
            <person name="Kuo A."/>
            <person name="Mondo S."/>
            <person name="Pangilinan J."/>
            <person name="Riley R."/>
            <person name="LaButti K."/>
            <person name="Andreopoulos B."/>
            <person name="Lipzen A."/>
            <person name="Chen C."/>
            <person name="Yanf M."/>
            <person name="Daum C."/>
            <person name="Ng V."/>
            <person name="Clum A."/>
            <person name="Steindorff A."/>
            <person name="Ohm R."/>
            <person name="Martin F."/>
            <person name="Silar P."/>
            <person name="Natvig D."/>
            <person name="Lalanne C."/>
            <person name="Gautier V."/>
            <person name="Ament-velasquez S.L."/>
            <person name="Kruys A."/>
            <person name="Hutchinson M.I."/>
            <person name="Powell A.J."/>
            <person name="Barry K."/>
            <person name="Miller A.N."/>
            <person name="Grigoriev I.V."/>
            <person name="Debuchy R."/>
            <person name="Gladieux P."/>
            <person name="Thoren M.H."/>
            <person name="Johannesson H."/>
        </authorList>
    </citation>
    <scope>NUCLEOTIDE SEQUENCE</scope>
    <source>
        <strain evidence="2">SMH3391-2</strain>
    </source>
</reference>
<dbReference type="AlphaFoldDB" id="A0AA39T0W4"/>
<evidence type="ECO:0000256" key="1">
    <source>
        <dbReference type="SAM" id="MobiDB-lite"/>
    </source>
</evidence>
<proteinExistence type="predicted"/>
<feature type="compositionally biased region" description="Basic and acidic residues" evidence="1">
    <location>
        <begin position="1"/>
        <end position="26"/>
    </location>
</feature>
<protein>
    <submittedName>
        <fullName evidence="2">Uncharacterized protein</fullName>
    </submittedName>
</protein>
<name>A0AA39T0W4_9PEZI</name>
<feature type="region of interest" description="Disordered" evidence="1">
    <location>
        <begin position="1"/>
        <end position="73"/>
    </location>
</feature>
<sequence length="110" mass="12279">MLCHSGKERQSTKNMEESRTHQEHPSHNPTLSNTRQPPPASTKLLLNTPYRPISSRPMANHWPPCPVKTKTSRGSAISAWSTIAVMFTYTYRGSSLGRQHTSTMGLKVSC</sequence>
<evidence type="ECO:0000313" key="3">
    <source>
        <dbReference type="Proteomes" id="UP001174934"/>
    </source>
</evidence>
<gene>
    <name evidence="2" type="ORF">B0T17DRAFT_128471</name>
</gene>
<dbReference type="Proteomes" id="UP001174934">
    <property type="component" value="Unassembled WGS sequence"/>
</dbReference>
<accession>A0AA39T0W4</accession>
<organism evidence="2 3">
    <name type="scientific">Bombardia bombarda</name>
    <dbReference type="NCBI Taxonomy" id="252184"/>
    <lineage>
        <taxon>Eukaryota</taxon>
        <taxon>Fungi</taxon>
        <taxon>Dikarya</taxon>
        <taxon>Ascomycota</taxon>
        <taxon>Pezizomycotina</taxon>
        <taxon>Sordariomycetes</taxon>
        <taxon>Sordariomycetidae</taxon>
        <taxon>Sordariales</taxon>
        <taxon>Lasiosphaeriaceae</taxon>
        <taxon>Bombardia</taxon>
    </lineage>
</organism>
<comment type="caution">
    <text evidence="2">The sequence shown here is derived from an EMBL/GenBank/DDBJ whole genome shotgun (WGS) entry which is preliminary data.</text>
</comment>
<keyword evidence="3" id="KW-1185">Reference proteome</keyword>
<evidence type="ECO:0000313" key="2">
    <source>
        <dbReference type="EMBL" id="KAK0610186.1"/>
    </source>
</evidence>
<dbReference type="EMBL" id="JAULSR010000011">
    <property type="protein sequence ID" value="KAK0610186.1"/>
    <property type="molecule type" value="Genomic_DNA"/>
</dbReference>